<sequence length="184" mass="21373">MLTLEQVLNFRRRMVRLPCLDPEMDRIAPKRLLFELCRSGETYFLKRTFDEKIVHVRSGKVFVFVVLASRPTQVFCVPAYSNSTADEINFRNFPPELELGHTSITRASPVFYAGEFVLEKSELFAWDNESGHYKPTRYSHEINLLPPVKHLLPLRKRAPAGGAEAAFRRVQRQRLLNPDTYSFQ</sequence>
<proteinExistence type="predicted"/>
<dbReference type="Proteomes" id="UP001549366">
    <property type="component" value="Unassembled WGS sequence"/>
</dbReference>
<organism evidence="1 2">
    <name type="scientific">Endozoicomonas lisbonensis</name>
    <dbReference type="NCBI Taxonomy" id="3120522"/>
    <lineage>
        <taxon>Bacteria</taxon>
        <taxon>Pseudomonadati</taxon>
        <taxon>Pseudomonadota</taxon>
        <taxon>Gammaproteobacteria</taxon>
        <taxon>Oceanospirillales</taxon>
        <taxon>Endozoicomonadaceae</taxon>
        <taxon>Endozoicomonas</taxon>
    </lineage>
</organism>
<accession>A0ABV2SDD4</accession>
<dbReference type="EMBL" id="JBEWTB010000002">
    <property type="protein sequence ID" value="MET4755782.1"/>
    <property type="molecule type" value="Genomic_DNA"/>
</dbReference>
<dbReference type="RefSeq" id="WP_354010166.1">
    <property type="nucleotide sequence ID" value="NZ_JBEWTA010000001.1"/>
</dbReference>
<keyword evidence="2" id="KW-1185">Reference proteome</keyword>
<reference evidence="1 2" key="1">
    <citation type="submission" date="2024-06" db="EMBL/GenBank/DDBJ databases">
        <title>Genomic Encyclopedia of Type Strains, Phase V (KMG-V): Genome sequencing to study the core and pangenomes of soil and plant-associated prokaryotes.</title>
        <authorList>
            <person name="Whitman W."/>
        </authorList>
    </citation>
    <scope>NUCLEOTIDE SEQUENCE [LARGE SCALE GENOMIC DNA]</scope>
    <source>
        <strain evidence="1 2">NE40</strain>
    </source>
</reference>
<comment type="caution">
    <text evidence="1">The sequence shown here is derived from an EMBL/GenBank/DDBJ whole genome shotgun (WGS) entry which is preliminary data.</text>
</comment>
<gene>
    <name evidence="1" type="ORF">V5J35_000974</name>
</gene>
<protein>
    <submittedName>
        <fullName evidence="1">Uncharacterized protein</fullName>
    </submittedName>
</protein>
<name>A0ABV2SDD4_9GAMM</name>
<evidence type="ECO:0000313" key="2">
    <source>
        <dbReference type="Proteomes" id="UP001549366"/>
    </source>
</evidence>
<evidence type="ECO:0000313" key="1">
    <source>
        <dbReference type="EMBL" id="MET4755782.1"/>
    </source>
</evidence>